<organism evidence="2 3">
    <name type="scientific">Salipiger mucosus DSM 16094</name>
    <dbReference type="NCBI Taxonomy" id="1123237"/>
    <lineage>
        <taxon>Bacteria</taxon>
        <taxon>Pseudomonadati</taxon>
        <taxon>Pseudomonadota</taxon>
        <taxon>Alphaproteobacteria</taxon>
        <taxon>Rhodobacterales</taxon>
        <taxon>Roseobacteraceae</taxon>
        <taxon>Salipiger</taxon>
    </lineage>
</organism>
<dbReference type="STRING" id="1123237.Salmuc_02478"/>
<reference evidence="3" key="1">
    <citation type="journal article" date="2014" name="Stand. Genomic Sci.">
        <title>Genome sequence of the exopolysaccharide-producing Salipiger mucosus type strain (DSM 16094(T)), a moderately halophilic member of the Roseobacter clade.</title>
        <authorList>
            <person name="Riedel T."/>
            <person name="Spring S."/>
            <person name="Fiebig A."/>
            <person name="Petersen J."/>
            <person name="Kyrpides N.C."/>
            <person name="Goker M."/>
            <person name="Klenk H.P."/>
        </authorList>
    </citation>
    <scope>NUCLEOTIDE SEQUENCE [LARGE SCALE GENOMIC DNA]</scope>
    <source>
        <strain evidence="3">DSM 16094</strain>
    </source>
</reference>
<keyword evidence="1" id="KW-0472">Membrane</keyword>
<proteinExistence type="predicted"/>
<keyword evidence="1" id="KW-0812">Transmembrane</keyword>
<keyword evidence="3" id="KW-1185">Reference proteome</keyword>
<evidence type="ECO:0000256" key="1">
    <source>
        <dbReference type="SAM" id="Phobius"/>
    </source>
</evidence>
<sequence length="92" mass="10237">MLATINELEPGAWAGLAGIVTAVVAALVARRGAKRSPPEVGHEPPDTDRTEYVLKEVRGVQQRLESLDERVVEIDRRTEKIHGDTRVLVDRR</sequence>
<dbReference type="HOGENOM" id="CLU_2411492_0_0_5"/>
<dbReference type="EMBL" id="APVH01000027">
    <property type="protein sequence ID" value="EPX82110.1"/>
    <property type="molecule type" value="Genomic_DNA"/>
</dbReference>
<feature type="transmembrane region" description="Helical" evidence="1">
    <location>
        <begin position="12"/>
        <end position="29"/>
    </location>
</feature>
<comment type="caution">
    <text evidence="2">The sequence shown here is derived from an EMBL/GenBank/DDBJ whole genome shotgun (WGS) entry which is preliminary data.</text>
</comment>
<gene>
    <name evidence="2" type="ORF">Salmuc_02478</name>
</gene>
<dbReference type="RefSeq" id="WP_021120335.1">
    <property type="nucleotide sequence ID" value="NZ_KE557276.1"/>
</dbReference>
<name>S9RVU5_9RHOB</name>
<protein>
    <submittedName>
        <fullName evidence="2">Uncharacterized protein</fullName>
    </submittedName>
</protein>
<accession>S9RVU5</accession>
<dbReference type="AlphaFoldDB" id="S9RVU5"/>
<evidence type="ECO:0000313" key="2">
    <source>
        <dbReference type="EMBL" id="EPX82110.1"/>
    </source>
</evidence>
<dbReference type="OrthoDB" id="9967883at2"/>
<keyword evidence="1" id="KW-1133">Transmembrane helix</keyword>
<evidence type="ECO:0000313" key="3">
    <source>
        <dbReference type="Proteomes" id="UP000015347"/>
    </source>
</evidence>
<dbReference type="Proteomes" id="UP000015347">
    <property type="component" value="Unassembled WGS sequence"/>
</dbReference>